<dbReference type="EMBL" id="CM031819">
    <property type="protein sequence ID" value="KAG6635611.1"/>
    <property type="molecule type" value="Genomic_DNA"/>
</dbReference>
<keyword evidence="2" id="KW-1185">Reference proteome</keyword>
<dbReference type="AlphaFoldDB" id="A0A8T1P169"/>
<protein>
    <submittedName>
        <fullName evidence="1">Uncharacterized protein</fullName>
    </submittedName>
</protein>
<evidence type="ECO:0000313" key="1">
    <source>
        <dbReference type="EMBL" id="KAG6635611.1"/>
    </source>
</evidence>
<evidence type="ECO:0000313" key="2">
    <source>
        <dbReference type="Proteomes" id="UP000811609"/>
    </source>
</evidence>
<accession>A0A8T1P169</accession>
<organism evidence="1 2">
    <name type="scientific">Carya illinoinensis</name>
    <name type="common">Pecan</name>
    <dbReference type="NCBI Taxonomy" id="32201"/>
    <lineage>
        <taxon>Eukaryota</taxon>
        <taxon>Viridiplantae</taxon>
        <taxon>Streptophyta</taxon>
        <taxon>Embryophyta</taxon>
        <taxon>Tracheophyta</taxon>
        <taxon>Spermatophyta</taxon>
        <taxon>Magnoliopsida</taxon>
        <taxon>eudicotyledons</taxon>
        <taxon>Gunneridae</taxon>
        <taxon>Pentapetalae</taxon>
        <taxon>rosids</taxon>
        <taxon>fabids</taxon>
        <taxon>Fagales</taxon>
        <taxon>Juglandaceae</taxon>
        <taxon>Carya</taxon>
    </lineage>
</organism>
<reference evidence="1" key="1">
    <citation type="submission" date="2020-12" db="EMBL/GenBank/DDBJ databases">
        <title>WGS assembly of Carya illinoinensis cv. Pawnee.</title>
        <authorList>
            <person name="Platts A."/>
            <person name="Shu S."/>
            <person name="Wright S."/>
            <person name="Barry K."/>
            <person name="Edger P."/>
            <person name="Pires J.C."/>
            <person name="Schmutz J."/>
        </authorList>
    </citation>
    <scope>NUCLEOTIDE SEQUENCE</scope>
    <source>
        <tissue evidence="1">Leaf</tissue>
    </source>
</reference>
<dbReference type="Proteomes" id="UP000811609">
    <property type="component" value="Chromosome 11"/>
</dbReference>
<comment type="caution">
    <text evidence="1">The sequence shown here is derived from an EMBL/GenBank/DDBJ whole genome shotgun (WGS) entry which is preliminary data.</text>
</comment>
<gene>
    <name evidence="1" type="ORF">CIPAW_11G055100</name>
</gene>
<name>A0A8T1P169_CARIL</name>
<sequence>MKFQLQHSKNRNHRDIKLLILIINNTPKIALKTHLSTATYSSETINFGFKRDQYCPFEIETIPFLDFLPNLNLLQESRKTEDTQKAKESNLISNAKEASLAFTEQTRQCLV</sequence>
<proteinExistence type="predicted"/>